<evidence type="ECO:0000256" key="9">
    <source>
        <dbReference type="ARBA" id="ARBA00022679"/>
    </source>
</evidence>
<dbReference type="Gene3D" id="3.40.710.10">
    <property type="entry name" value="DD-peptidase/beta-lactamase superfamily"/>
    <property type="match status" value="2"/>
</dbReference>
<sequence length="771" mass="87304">MSNSDFDNEMDRYFNDPEYRRQKASKDNSGHSGYKNWFSFNWNKNDFVKWTTIAGGITVILFTGFLIFLFSGLPSVSELENPQTAIASEVKSRDGVVLDRFYTENRTYVPYEDISPHAINALIATEDHRFYEHWGIDMIRTLSVPWHLLNGRIQGGSTITQQLARNLYKKIGREFSIIRKLREMITAIEIEGNYTKREIIEMYLNTVEFPNSAFGIQSAAYTHYGKTAKELTAPEAATLIGSLKGVYLYNPRINPENAISRRNTVLMLLNERGFLDNTAYNQLLEQPLQLDYHPPSKAGTESRYFGQYVRQQIEGWAEENGYNLNTDGLTIYTTIDSRYQKYAQQAVETKLDSLQSIFVDEWTSSNGEFMDIFWQRYPQFLPSFIRETDRFKNGFSKYDTDQSSVVMEKLRADEAFVDSVKRAKMRLEAGFVGIDPKTGEILCWIGGSDYGDVQFDHVYQSERQAGSTFKPFVYTVAIDNGYMPYHRFSKYPRKFVQKSGRVWAPKDPSVPEGPDMLPLRQGLARSLNNVTVGLLPEIAGAPNTNRVEDLMPAAQKIKQMAENMGIDLSDERVFPSIALGTAEVSLLELTSAYTTFANQGVHIEPFAITRIEDKSGNVIKEYQPEFQQEAISPETAYIMIDMMRGVIRGGEDYYGTGVRLQSTYNIRQDIAGKTGTTQNAADNWFMGMTPHIVMGAWVGGADRRIRFPETSRTGQGAHTALPMVGRFMNLASSDPDAPWSYEAFEPPAGFVMPREGAGNNGNNTGTGRIDW</sequence>
<organism evidence="22 23">
    <name type="scientific">Fodinibius salicampi</name>
    <dbReference type="NCBI Taxonomy" id="1920655"/>
    <lineage>
        <taxon>Bacteria</taxon>
        <taxon>Pseudomonadati</taxon>
        <taxon>Balneolota</taxon>
        <taxon>Balneolia</taxon>
        <taxon>Balneolales</taxon>
        <taxon>Balneolaceae</taxon>
        <taxon>Fodinibius</taxon>
    </lineage>
</organism>
<dbReference type="Gene3D" id="1.10.3810.10">
    <property type="entry name" value="Biosynthetic peptidoglycan transglycosylase-like"/>
    <property type="match status" value="1"/>
</dbReference>
<dbReference type="InterPro" id="IPR050396">
    <property type="entry name" value="Glycosyltr_51/Transpeptidase"/>
</dbReference>
<keyword evidence="10" id="KW-0378">Hydrolase</keyword>
<comment type="catalytic activity">
    <reaction evidence="17">
        <text>[GlcNAc-(1-&gt;4)-Mur2Ac(oyl-L-Ala-gamma-D-Glu-L-Lys-D-Ala-D-Ala)](n)-di-trans,octa-cis-undecaprenyl diphosphate + beta-D-GlcNAc-(1-&gt;4)-Mur2Ac(oyl-L-Ala-gamma-D-Glu-L-Lys-D-Ala-D-Ala)-di-trans,octa-cis-undecaprenyl diphosphate = [GlcNAc-(1-&gt;4)-Mur2Ac(oyl-L-Ala-gamma-D-Glu-L-Lys-D-Ala-D-Ala)](n+1)-di-trans,octa-cis-undecaprenyl diphosphate + di-trans,octa-cis-undecaprenyl diphosphate + H(+)</text>
        <dbReference type="Rhea" id="RHEA:23708"/>
        <dbReference type="Rhea" id="RHEA-COMP:9602"/>
        <dbReference type="Rhea" id="RHEA-COMP:9603"/>
        <dbReference type="ChEBI" id="CHEBI:15378"/>
        <dbReference type="ChEBI" id="CHEBI:58405"/>
        <dbReference type="ChEBI" id="CHEBI:60033"/>
        <dbReference type="ChEBI" id="CHEBI:78435"/>
        <dbReference type="EC" id="2.4.99.28"/>
    </reaction>
</comment>
<comment type="similarity">
    <text evidence="4">In the N-terminal section; belongs to the glycosyltransferase 51 family.</text>
</comment>
<evidence type="ECO:0000259" key="21">
    <source>
        <dbReference type="Pfam" id="PF00912"/>
    </source>
</evidence>
<evidence type="ECO:0000256" key="8">
    <source>
        <dbReference type="ARBA" id="ARBA00022676"/>
    </source>
</evidence>
<keyword evidence="12" id="KW-0573">Peptidoglycan synthesis</keyword>
<proteinExistence type="inferred from homology"/>
<dbReference type="Proteomes" id="UP001207337">
    <property type="component" value="Unassembled WGS sequence"/>
</dbReference>
<evidence type="ECO:0000259" key="20">
    <source>
        <dbReference type="Pfam" id="PF00905"/>
    </source>
</evidence>
<keyword evidence="5" id="KW-1003">Cell membrane</keyword>
<evidence type="ECO:0000313" key="22">
    <source>
        <dbReference type="EMBL" id="MCW9711687.1"/>
    </source>
</evidence>
<dbReference type="InterPro" id="IPR036950">
    <property type="entry name" value="PBP_transglycosylase"/>
</dbReference>
<keyword evidence="23" id="KW-1185">Reference proteome</keyword>
<evidence type="ECO:0000256" key="7">
    <source>
        <dbReference type="ARBA" id="ARBA00022670"/>
    </source>
</evidence>
<evidence type="ECO:0000256" key="11">
    <source>
        <dbReference type="ARBA" id="ARBA00022960"/>
    </source>
</evidence>
<keyword evidence="9" id="KW-0808">Transferase</keyword>
<evidence type="ECO:0000256" key="13">
    <source>
        <dbReference type="ARBA" id="ARBA00023136"/>
    </source>
</evidence>
<dbReference type="SUPFAM" id="SSF56601">
    <property type="entry name" value="beta-lactamase/transpeptidase-like"/>
    <property type="match status" value="1"/>
</dbReference>
<feature type="domain" description="Penicillin-binding protein transpeptidase" evidence="20">
    <location>
        <begin position="431"/>
        <end position="690"/>
    </location>
</feature>
<evidence type="ECO:0000256" key="17">
    <source>
        <dbReference type="ARBA" id="ARBA00049902"/>
    </source>
</evidence>
<dbReference type="InterPro" id="IPR001264">
    <property type="entry name" value="Glyco_trans_51"/>
</dbReference>
<comment type="pathway">
    <text evidence="2">Cell wall biogenesis; peptidoglycan biosynthesis.</text>
</comment>
<feature type="region of interest" description="Disordered" evidence="18">
    <location>
        <begin position="752"/>
        <end position="771"/>
    </location>
</feature>
<dbReference type="InterPro" id="IPR001460">
    <property type="entry name" value="PCN-bd_Tpept"/>
</dbReference>
<comment type="subcellular location">
    <subcellularLocation>
        <location evidence="1">Cell membrane</location>
    </subcellularLocation>
</comment>
<evidence type="ECO:0000256" key="4">
    <source>
        <dbReference type="ARBA" id="ARBA00007739"/>
    </source>
</evidence>
<evidence type="ECO:0000256" key="1">
    <source>
        <dbReference type="ARBA" id="ARBA00004236"/>
    </source>
</evidence>
<evidence type="ECO:0000256" key="2">
    <source>
        <dbReference type="ARBA" id="ARBA00004752"/>
    </source>
</evidence>
<evidence type="ECO:0000256" key="6">
    <source>
        <dbReference type="ARBA" id="ARBA00022645"/>
    </source>
</evidence>
<evidence type="ECO:0000256" key="15">
    <source>
        <dbReference type="ARBA" id="ARBA00023316"/>
    </source>
</evidence>
<gene>
    <name evidence="22" type="ORF">LQ318_02115</name>
</gene>
<name>A0ABT3PV06_9BACT</name>
<evidence type="ECO:0000256" key="12">
    <source>
        <dbReference type="ARBA" id="ARBA00022984"/>
    </source>
</evidence>
<dbReference type="PANTHER" id="PTHR32282:SF11">
    <property type="entry name" value="PENICILLIN-BINDING PROTEIN 1B"/>
    <property type="match status" value="1"/>
</dbReference>
<accession>A0ABT3PV06</accession>
<reference evidence="22 23" key="1">
    <citation type="submission" date="2021-11" db="EMBL/GenBank/DDBJ databases">
        <title>Aliifidinibius sp. nov., a new bacterium isolated from saline soil.</title>
        <authorList>
            <person name="Galisteo C."/>
            <person name="De La Haba R."/>
            <person name="Sanchez-Porro C."/>
            <person name="Ventosa A."/>
        </authorList>
    </citation>
    <scope>NUCLEOTIDE SEQUENCE [LARGE SCALE GENOMIC DNA]</scope>
    <source>
        <strain evidence="22 23">KACC 190600</strain>
    </source>
</reference>
<evidence type="ECO:0000256" key="16">
    <source>
        <dbReference type="ARBA" id="ARBA00034000"/>
    </source>
</evidence>
<dbReference type="PANTHER" id="PTHR32282">
    <property type="entry name" value="BINDING PROTEIN TRANSPEPTIDASE, PUTATIVE-RELATED"/>
    <property type="match status" value="1"/>
</dbReference>
<feature type="transmembrane region" description="Helical" evidence="19">
    <location>
        <begin position="50"/>
        <end position="73"/>
    </location>
</feature>
<keyword evidence="13 19" id="KW-0472">Membrane</keyword>
<keyword evidence="11" id="KW-0133">Cell shape</keyword>
<feature type="domain" description="Glycosyl transferase family 51" evidence="21">
    <location>
        <begin position="95"/>
        <end position="267"/>
    </location>
</feature>
<evidence type="ECO:0000256" key="3">
    <source>
        <dbReference type="ARBA" id="ARBA00007090"/>
    </source>
</evidence>
<evidence type="ECO:0000256" key="18">
    <source>
        <dbReference type="SAM" id="MobiDB-lite"/>
    </source>
</evidence>
<keyword evidence="19" id="KW-1133">Transmembrane helix</keyword>
<evidence type="ECO:0000256" key="10">
    <source>
        <dbReference type="ARBA" id="ARBA00022801"/>
    </source>
</evidence>
<dbReference type="RefSeq" id="WP_265787109.1">
    <property type="nucleotide sequence ID" value="NZ_BAABRS010000001.1"/>
</dbReference>
<evidence type="ECO:0000313" key="23">
    <source>
        <dbReference type="Proteomes" id="UP001207337"/>
    </source>
</evidence>
<evidence type="ECO:0000256" key="19">
    <source>
        <dbReference type="SAM" id="Phobius"/>
    </source>
</evidence>
<keyword evidence="6" id="KW-0121">Carboxypeptidase</keyword>
<dbReference type="InterPro" id="IPR012338">
    <property type="entry name" value="Beta-lactam/transpept-like"/>
</dbReference>
<dbReference type="Pfam" id="PF00905">
    <property type="entry name" value="Transpeptidase"/>
    <property type="match status" value="1"/>
</dbReference>
<dbReference type="EMBL" id="JAJNDC010000001">
    <property type="protein sequence ID" value="MCW9711687.1"/>
    <property type="molecule type" value="Genomic_DNA"/>
</dbReference>
<feature type="compositionally biased region" description="Low complexity" evidence="18">
    <location>
        <begin position="760"/>
        <end position="771"/>
    </location>
</feature>
<keyword evidence="8" id="KW-0328">Glycosyltransferase</keyword>
<comment type="caution">
    <text evidence="22">The sequence shown here is derived from an EMBL/GenBank/DDBJ whole genome shotgun (WGS) entry which is preliminary data.</text>
</comment>
<keyword evidence="15" id="KW-0961">Cell wall biogenesis/degradation</keyword>
<dbReference type="SUPFAM" id="SSF53955">
    <property type="entry name" value="Lysozyme-like"/>
    <property type="match status" value="1"/>
</dbReference>
<dbReference type="InterPro" id="IPR023346">
    <property type="entry name" value="Lysozyme-like_dom_sf"/>
</dbReference>
<keyword evidence="19" id="KW-0812">Transmembrane</keyword>
<keyword evidence="14" id="KW-0511">Multifunctional enzyme</keyword>
<evidence type="ECO:0000256" key="14">
    <source>
        <dbReference type="ARBA" id="ARBA00023268"/>
    </source>
</evidence>
<comment type="similarity">
    <text evidence="3">In the C-terminal section; belongs to the transpeptidase family.</text>
</comment>
<protein>
    <submittedName>
        <fullName evidence="22">Transglycosylase domain-containing protein</fullName>
    </submittedName>
</protein>
<comment type="catalytic activity">
    <reaction evidence="16">
        <text>Preferential cleavage: (Ac)2-L-Lys-D-Ala-|-D-Ala. Also transpeptidation of peptidyl-alanyl moieties that are N-acyl substituents of D-alanine.</text>
        <dbReference type="EC" id="3.4.16.4"/>
    </reaction>
</comment>
<dbReference type="Pfam" id="PF00912">
    <property type="entry name" value="Transgly"/>
    <property type="match status" value="1"/>
</dbReference>
<evidence type="ECO:0000256" key="5">
    <source>
        <dbReference type="ARBA" id="ARBA00022475"/>
    </source>
</evidence>
<keyword evidence="7" id="KW-0645">Protease</keyword>